<comment type="caution">
    <text evidence="3">The sequence shown here is derived from an EMBL/GenBank/DDBJ whole genome shotgun (WGS) entry which is preliminary data.</text>
</comment>
<sequence>MAPKYLVLLFSIATFCSLCLAATSNVNSNGGSRQSGLSAATGTGILSTIGSLIPGGLGSVVPLVLLFGLGALMVPALGLGLLLREGRRSDYPYYYRSFPSFNINTSAIMDGLSDVFERVMRALDNVEKKYN</sequence>
<keyword evidence="1" id="KW-0472">Membrane</keyword>
<protein>
    <submittedName>
        <fullName evidence="3">Uncharacterized protein</fullName>
    </submittedName>
</protein>
<feature type="chain" id="PRO_5019259914" evidence="2">
    <location>
        <begin position="22"/>
        <end position="131"/>
    </location>
</feature>
<keyword evidence="4" id="KW-1185">Reference proteome</keyword>
<dbReference type="AlphaFoldDB" id="A0A443R1I7"/>
<feature type="signal peptide" evidence="2">
    <location>
        <begin position="1"/>
        <end position="21"/>
    </location>
</feature>
<gene>
    <name evidence="3" type="ORF">B4U79_06886</name>
</gene>
<keyword evidence="2" id="KW-0732">Signal</keyword>
<keyword evidence="1" id="KW-0812">Transmembrane</keyword>
<evidence type="ECO:0000313" key="3">
    <source>
        <dbReference type="EMBL" id="RWS09113.1"/>
    </source>
</evidence>
<evidence type="ECO:0000313" key="4">
    <source>
        <dbReference type="Proteomes" id="UP000285301"/>
    </source>
</evidence>
<proteinExistence type="predicted"/>
<evidence type="ECO:0000256" key="2">
    <source>
        <dbReference type="SAM" id="SignalP"/>
    </source>
</evidence>
<name>A0A443R1I7_9ACAR</name>
<feature type="transmembrane region" description="Helical" evidence="1">
    <location>
        <begin position="60"/>
        <end position="83"/>
    </location>
</feature>
<dbReference type="OrthoDB" id="6500945at2759"/>
<dbReference type="EMBL" id="NCKU01002643">
    <property type="protein sequence ID" value="RWS09113.1"/>
    <property type="molecule type" value="Genomic_DNA"/>
</dbReference>
<keyword evidence="1" id="KW-1133">Transmembrane helix</keyword>
<organism evidence="3 4">
    <name type="scientific">Dinothrombium tinctorium</name>
    <dbReference type="NCBI Taxonomy" id="1965070"/>
    <lineage>
        <taxon>Eukaryota</taxon>
        <taxon>Metazoa</taxon>
        <taxon>Ecdysozoa</taxon>
        <taxon>Arthropoda</taxon>
        <taxon>Chelicerata</taxon>
        <taxon>Arachnida</taxon>
        <taxon>Acari</taxon>
        <taxon>Acariformes</taxon>
        <taxon>Trombidiformes</taxon>
        <taxon>Prostigmata</taxon>
        <taxon>Anystina</taxon>
        <taxon>Parasitengona</taxon>
        <taxon>Trombidioidea</taxon>
        <taxon>Trombidiidae</taxon>
        <taxon>Dinothrombium</taxon>
    </lineage>
</organism>
<evidence type="ECO:0000256" key="1">
    <source>
        <dbReference type="SAM" id="Phobius"/>
    </source>
</evidence>
<reference evidence="3 4" key="1">
    <citation type="journal article" date="2018" name="Gigascience">
        <title>Genomes of trombidid mites reveal novel predicted allergens and laterally-transferred genes associated with secondary metabolism.</title>
        <authorList>
            <person name="Dong X."/>
            <person name="Chaisiri K."/>
            <person name="Xia D."/>
            <person name="Armstrong S.D."/>
            <person name="Fang Y."/>
            <person name="Donnelly M.J."/>
            <person name="Kadowaki T."/>
            <person name="McGarry J.W."/>
            <person name="Darby A.C."/>
            <person name="Makepeace B.L."/>
        </authorList>
    </citation>
    <scope>NUCLEOTIDE SEQUENCE [LARGE SCALE GENOMIC DNA]</scope>
    <source>
        <strain evidence="3">UoL-WK</strain>
    </source>
</reference>
<accession>A0A443R1I7</accession>
<dbReference type="Proteomes" id="UP000285301">
    <property type="component" value="Unassembled WGS sequence"/>
</dbReference>